<proteinExistence type="predicted"/>
<evidence type="ECO:0000313" key="2">
    <source>
        <dbReference type="Proteomes" id="UP000824165"/>
    </source>
</evidence>
<reference evidence="1" key="2">
    <citation type="journal article" date="2021" name="PeerJ">
        <title>Extensive microbial diversity within the chicken gut microbiome revealed by metagenomics and culture.</title>
        <authorList>
            <person name="Gilroy R."/>
            <person name="Ravi A."/>
            <person name="Getino M."/>
            <person name="Pursley I."/>
            <person name="Horton D.L."/>
            <person name="Alikhan N.F."/>
            <person name="Baker D."/>
            <person name="Gharbi K."/>
            <person name="Hall N."/>
            <person name="Watson M."/>
            <person name="Adriaenssens E.M."/>
            <person name="Foster-Nyarko E."/>
            <person name="Jarju S."/>
            <person name="Secka A."/>
            <person name="Antonio M."/>
            <person name="Oren A."/>
            <person name="Chaudhuri R.R."/>
            <person name="La Ragione R."/>
            <person name="Hildebrand F."/>
            <person name="Pallen M.J."/>
        </authorList>
    </citation>
    <scope>NUCLEOTIDE SEQUENCE</scope>
    <source>
        <strain evidence="1">CHK181-108</strain>
    </source>
</reference>
<organism evidence="1 2">
    <name type="scientific">Candidatus Ornithomonoglobus intestinigallinarum</name>
    <dbReference type="NCBI Taxonomy" id="2840894"/>
    <lineage>
        <taxon>Bacteria</taxon>
        <taxon>Bacillati</taxon>
        <taxon>Bacillota</taxon>
        <taxon>Clostridia</taxon>
        <taxon>Candidatus Ornithomonoglobus</taxon>
    </lineage>
</organism>
<name>A0A9D1H472_9FIRM</name>
<comment type="caution">
    <text evidence="1">The sequence shown here is derived from an EMBL/GenBank/DDBJ whole genome shotgun (WGS) entry which is preliminary data.</text>
</comment>
<dbReference type="AlphaFoldDB" id="A0A9D1H472"/>
<sequence length="54" mass="5904">MGSFNARTLININSGWLFAKEKETVGIESNITSASTQQLDLIGWSGVSLPHRNL</sequence>
<gene>
    <name evidence="1" type="ORF">IAA60_08710</name>
</gene>
<protein>
    <submittedName>
        <fullName evidence="1">Uncharacterized protein</fullName>
    </submittedName>
</protein>
<dbReference type="Proteomes" id="UP000824165">
    <property type="component" value="Unassembled WGS sequence"/>
</dbReference>
<reference evidence="1" key="1">
    <citation type="submission" date="2020-10" db="EMBL/GenBank/DDBJ databases">
        <authorList>
            <person name="Gilroy R."/>
        </authorList>
    </citation>
    <scope>NUCLEOTIDE SEQUENCE</scope>
    <source>
        <strain evidence="1">CHK181-108</strain>
    </source>
</reference>
<accession>A0A9D1H472</accession>
<evidence type="ECO:0000313" key="1">
    <source>
        <dbReference type="EMBL" id="HIT85963.1"/>
    </source>
</evidence>
<dbReference type="EMBL" id="DVLU01000094">
    <property type="protein sequence ID" value="HIT85963.1"/>
    <property type="molecule type" value="Genomic_DNA"/>
</dbReference>